<dbReference type="PATRIC" id="fig|1469144.8.peg.4367"/>
<proteinExistence type="predicted"/>
<evidence type="ECO:0000313" key="4">
    <source>
        <dbReference type="Proteomes" id="UP000070659"/>
    </source>
</evidence>
<dbReference type="AlphaFoldDB" id="A0A132ND95"/>
<evidence type="ECO:0000313" key="2">
    <source>
        <dbReference type="EMBL" id="KWX07936.1"/>
    </source>
</evidence>
<organism evidence="2 3">
    <name type="scientific">Carbonactinospora thermoautotrophica</name>
    <dbReference type="NCBI Taxonomy" id="1469144"/>
    <lineage>
        <taxon>Bacteria</taxon>
        <taxon>Bacillati</taxon>
        <taxon>Actinomycetota</taxon>
        <taxon>Actinomycetes</taxon>
        <taxon>Kitasatosporales</taxon>
        <taxon>Carbonactinosporaceae</taxon>
        <taxon>Carbonactinospora</taxon>
    </lineage>
</organism>
<reference evidence="3" key="1">
    <citation type="submission" date="2015-02" db="EMBL/GenBank/DDBJ databases">
        <title>Physiological reanalysis, assessment of diazotrophy, and genome sequences of multiple isolates of Streptomyces thermoautotrophicus.</title>
        <authorList>
            <person name="MacKellar D.C."/>
            <person name="Lieber L."/>
            <person name="Norman J."/>
            <person name="Bolger A."/>
            <person name="Tobin C."/>
            <person name="Murray J.W."/>
            <person name="Friesen M."/>
            <person name="Prell J."/>
        </authorList>
    </citation>
    <scope>NUCLEOTIDE SEQUENCE [LARGE SCALE GENOMIC DNA]</scope>
    <source>
        <strain evidence="3">UBT1</strain>
    </source>
</reference>
<dbReference type="EMBL" id="JYIK01001024">
    <property type="protein sequence ID" value="KWX07936.1"/>
    <property type="molecule type" value="Genomic_DNA"/>
</dbReference>
<evidence type="ECO:0000313" key="1">
    <source>
        <dbReference type="EMBL" id="KWX04833.1"/>
    </source>
</evidence>
<comment type="caution">
    <text evidence="2">The sequence shown here is derived from an EMBL/GenBank/DDBJ whole genome shotgun (WGS) entry which is preliminary data.</text>
</comment>
<accession>A0A132ND95</accession>
<evidence type="ECO:0000313" key="3">
    <source>
        <dbReference type="Proteomes" id="UP000070598"/>
    </source>
</evidence>
<dbReference type="Proteomes" id="UP000070598">
    <property type="component" value="Unassembled WGS sequence"/>
</dbReference>
<dbReference type="Proteomes" id="UP000070659">
    <property type="component" value="Unassembled WGS sequence"/>
</dbReference>
<sequence length="122" mass="13752">MAGRVRRCAFILCSNPLPATARSDAKFCSKACKAAARRWLRHNREAVGIGLAFIWGMEDEHVVRCPVCGKRFALGHGHRRDKTYCSHACRQAAYRARRRAERVQGAVTRDGTLYPLQTADQH</sequence>
<reference evidence="2 4" key="2">
    <citation type="submission" date="2015-02" db="EMBL/GenBank/DDBJ databases">
        <title>Physiological reanalysis, assessment of diazotrophy, and genome sequences of multiple isolates of Streptomyces thermoautotrophicus.</title>
        <authorList>
            <person name="MacKellar D.C."/>
            <person name="Lieber L."/>
            <person name="Norman J."/>
            <person name="Bolger A."/>
            <person name="Tobin C."/>
            <person name="Murray J.W."/>
            <person name="Prell J."/>
        </authorList>
    </citation>
    <scope>NUCLEOTIDE SEQUENCE [LARGE SCALE GENOMIC DNA]</scope>
    <source>
        <strain evidence="2 4">UBT1</strain>
    </source>
</reference>
<protein>
    <submittedName>
        <fullName evidence="2">Uncharacterized protein</fullName>
    </submittedName>
</protein>
<dbReference type="EMBL" id="JYIJ01000014">
    <property type="protein sequence ID" value="KWX04833.1"/>
    <property type="molecule type" value="Genomic_DNA"/>
</dbReference>
<dbReference type="RefSeq" id="WP_067069264.1">
    <property type="nucleotide sequence ID" value="NZ_JYIJ01000014.1"/>
</dbReference>
<name>A0A132ND95_9ACTN</name>
<gene>
    <name evidence="1" type="ORF">TH66_06685</name>
    <name evidence="2" type="ORF">TR74_17055</name>
</gene>